<evidence type="ECO:0000313" key="1">
    <source>
        <dbReference type="EMBL" id="RKI14295.1"/>
    </source>
</evidence>
<evidence type="ECO:0008006" key="3">
    <source>
        <dbReference type="Google" id="ProtNLM"/>
    </source>
</evidence>
<name>A0ABX9QP96_9BACT</name>
<dbReference type="Proteomes" id="UP000278907">
    <property type="component" value="Unassembled WGS sequence"/>
</dbReference>
<comment type="caution">
    <text evidence="1">The sequence shown here is derived from an EMBL/GenBank/DDBJ whole genome shotgun (WGS) entry which is preliminary data.</text>
</comment>
<proteinExistence type="predicted"/>
<evidence type="ECO:0000313" key="2">
    <source>
        <dbReference type="Proteomes" id="UP000278907"/>
    </source>
</evidence>
<keyword evidence="2" id="KW-1185">Reference proteome</keyword>
<reference evidence="1 2" key="1">
    <citation type="submission" date="2018-09" db="EMBL/GenBank/DDBJ databases">
        <authorList>
            <person name="Livingstone P.G."/>
            <person name="Whitworth D.E."/>
        </authorList>
    </citation>
    <scope>NUCLEOTIDE SEQUENCE [LARGE SCALE GENOMIC DNA]</scope>
    <source>
        <strain evidence="1 2">CA031B</strain>
    </source>
</reference>
<organism evidence="1 2">
    <name type="scientific">Corallococcus praedator</name>
    <dbReference type="NCBI Taxonomy" id="2316724"/>
    <lineage>
        <taxon>Bacteria</taxon>
        <taxon>Pseudomonadati</taxon>
        <taxon>Myxococcota</taxon>
        <taxon>Myxococcia</taxon>
        <taxon>Myxococcales</taxon>
        <taxon>Cystobacterineae</taxon>
        <taxon>Myxococcaceae</taxon>
        <taxon>Corallococcus</taxon>
    </lineage>
</organism>
<dbReference type="EMBL" id="RAWI01000029">
    <property type="protein sequence ID" value="RKI14295.1"/>
    <property type="molecule type" value="Genomic_DNA"/>
</dbReference>
<dbReference type="RefSeq" id="WP_120532408.1">
    <property type="nucleotide sequence ID" value="NZ_RAWI01000029.1"/>
</dbReference>
<gene>
    <name evidence="1" type="ORF">D7Y13_06100</name>
</gene>
<sequence>MDVPQHVVSRELLPRWMRLLALRQQHQHVWVLVQTALSPGLPDPAVAAEAKHLLERLEARELQEFLALEQALERLVPDDASRCEVCGGCLEPVSAKAPRASRCPRGCPARAR</sequence>
<accession>A0ABX9QP96</accession>
<protein>
    <recommendedName>
        <fullName evidence="3">DksA C4-type domain-containing protein</fullName>
    </recommendedName>
</protein>